<dbReference type="Gene3D" id="1.50.10.10">
    <property type="match status" value="1"/>
</dbReference>
<keyword evidence="6" id="KW-0479">Metal-binding</keyword>
<dbReference type="GO" id="GO:1904380">
    <property type="term" value="P:endoplasmic reticulum mannose trimming"/>
    <property type="evidence" value="ECO:0007669"/>
    <property type="project" value="InterPro"/>
</dbReference>
<comment type="subcellular location">
    <subcellularLocation>
        <location evidence="1">Endoplasmic reticulum</location>
    </subcellularLocation>
</comment>
<dbReference type="GO" id="GO:0005509">
    <property type="term" value="F:calcium ion binding"/>
    <property type="evidence" value="ECO:0007669"/>
    <property type="project" value="InterPro"/>
</dbReference>
<evidence type="ECO:0000313" key="10">
    <source>
        <dbReference type="Proteomes" id="UP000769528"/>
    </source>
</evidence>
<keyword evidence="7" id="KW-0378">Hydrolase</keyword>
<dbReference type="InterPro" id="IPR001382">
    <property type="entry name" value="Glyco_hydro_47"/>
</dbReference>
<dbReference type="Pfam" id="PF01532">
    <property type="entry name" value="Glyco_hydro_47"/>
    <property type="match status" value="1"/>
</dbReference>
<organism evidence="9 10">
    <name type="scientific">Wickerhamomyces mucosus</name>
    <dbReference type="NCBI Taxonomy" id="1378264"/>
    <lineage>
        <taxon>Eukaryota</taxon>
        <taxon>Fungi</taxon>
        <taxon>Dikarya</taxon>
        <taxon>Ascomycota</taxon>
        <taxon>Saccharomycotina</taxon>
        <taxon>Saccharomycetes</taxon>
        <taxon>Phaffomycetales</taxon>
        <taxon>Wickerhamomycetaceae</taxon>
        <taxon>Wickerhamomyces</taxon>
    </lineage>
</organism>
<evidence type="ECO:0000256" key="4">
    <source>
        <dbReference type="ARBA" id="ARBA00023180"/>
    </source>
</evidence>
<feature type="active site" evidence="5">
    <location>
        <position position="296"/>
    </location>
</feature>
<dbReference type="PANTHER" id="PTHR45679">
    <property type="entry name" value="ER DEGRADATION-ENHANCING ALPHA-MANNOSIDASE-LIKE PROTEIN 2"/>
    <property type="match status" value="1"/>
</dbReference>
<evidence type="ECO:0000256" key="5">
    <source>
        <dbReference type="PIRSR" id="PIRSR601382-1"/>
    </source>
</evidence>
<keyword evidence="3" id="KW-0256">Endoplasmic reticulum</keyword>
<evidence type="ECO:0000256" key="2">
    <source>
        <dbReference type="ARBA" id="ARBA00007658"/>
    </source>
</evidence>
<dbReference type="AlphaFoldDB" id="A0A9P8TCR9"/>
<evidence type="ECO:0000256" key="8">
    <source>
        <dbReference type="SAM" id="SignalP"/>
    </source>
</evidence>
<protein>
    <recommendedName>
        <fullName evidence="7">alpha-1,2-Mannosidase</fullName>
        <ecNumber evidence="7">3.2.1.-</ecNumber>
    </recommendedName>
</protein>
<evidence type="ECO:0000256" key="1">
    <source>
        <dbReference type="ARBA" id="ARBA00004240"/>
    </source>
</evidence>
<dbReference type="InterPro" id="IPR044674">
    <property type="entry name" value="EDEM1/2/3"/>
</dbReference>
<dbReference type="InterPro" id="IPR036026">
    <property type="entry name" value="Seven-hairpin_glycosidases"/>
</dbReference>
<dbReference type="GO" id="GO:0004571">
    <property type="term" value="F:mannosyl-oligosaccharide 1,2-alpha-mannosidase activity"/>
    <property type="evidence" value="ECO:0007669"/>
    <property type="project" value="InterPro"/>
</dbReference>
<dbReference type="GO" id="GO:0036503">
    <property type="term" value="P:ERAD pathway"/>
    <property type="evidence" value="ECO:0007669"/>
    <property type="project" value="UniProtKB-ARBA"/>
</dbReference>
<evidence type="ECO:0000313" key="9">
    <source>
        <dbReference type="EMBL" id="KAH3674371.1"/>
    </source>
</evidence>
<feature type="signal peptide" evidence="8">
    <location>
        <begin position="1"/>
        <end position="19"/>
    </location>
</feature>
<accession>A0A9P8TCR9</accession>
<keyword evidence="10" id="KW-1185">Reference proteome</keyword>
<dbReference type="PRINTS" id="PR00747">
    <property type="entry name" value="GLYHDRLASE47"/>
</dbReference>
<evidence type="ECO:0000256" key="6">
    <source>
        <dbReference type="PIRSR" id="PIRSR601382-2"/>
    </source>
</evidence>
<gene>
    <name evidence="9" type="ORF">WICMUC_003358</name>
</gene>
<keyword evidence="6" id="KW-0106">Calcium</keyword>
<comment type="caution">
    <text evidence="9">The sequence shown here is derived from an EMBL/GenBank/DDBJ whole genome shotgun (WGS) entry which is preliminary data.</text>
</comment>
<proteinExistence type="inferred from homology"/>
<keyword evidence="7" id="KW-0326">Glycosidase</keyword>
<evidence type="ECO:0000256" key="7">
    <source>
        <dbReference type="RuleBase" id="RU361193"/>
    </source>
</evidence>
<reference evidence="9" key="1">
    <citation type="journal article" date="2021" name="Open Biol.">
        <title>Shared evolutionary footprints suggest mitochondrial oxidative damage underlies multiple complex I losses in fungi.</title>
        <authorList>
            <person name="Schikora-Tamarit M.A."/>
            <person name="Marcet-Houben M."/>
            <person name="Nosek J."/>
            <person name="Gabaldon T."/>
        </authorList>
    </citation>
    <scope>NUCLEOTIDE SEQUENCE</scope>
    <source>
        <strain evidence="9">CBS6341</strain>
    </source>
</reference>
<dbReference type="EMBL" id="JAEUBF010000867">
    <property type="protein sequence ID" value="KAH3674371.1"/>
    <property type="molecule type" value="Genomic_DNA"/>
</dbReference>
<comment type="similarity">
    <text evidence="2 7">Belongs to the glycosyl hydrolase 47 family.</text>
</comment>
<dbReference type="GO" id="GO:0005975">
    <property type="term" value="P:carbohydrate metabolic process"/>
    <property type="evidence" value="ECO:0007669"/>
    <property type="project" value="InterPro"/>
</dbReference>
<keyword evidence="4" id="KW-0325">Glycoprotein</keyword>
<dbReference type="OrthoDB" id="8118055at2759"/>
<feature type="active site" evidence="5">
    <location>
        <position position="419"/>
    </location>
</feature>
<feature type="active site" description="Proton donor" evidence="5">
    <location>
        <position position="389"/>
    </location>
</feature>
<dbReference type="GO" id="GO:0016020">
    <property type="term" value="C:membrane"/>
    <property type="evidence" value="ECO:0007669"/>
    <property type="project" value="InterPro"/>
</dbReference>
<name>A0A9P8TCR9_9ASCO</name>
<evidence type="ECO:0000256" key="3">
    <source>
        <dbReference type="ARBA" id="ARBA00022824"/>
    </source>
</evidence>
<comment type="cofactor">
    <cofactor evidence="6">
        <name>Ca(2+)</name>
        <dbReference type="ChEBI" id="CHEBI:29108"/>
    </cofactor>
</comment>
<dbReference type="InterPro" id="IPR012341">
    <property type="entry name" value="6hp_glycosidase-like_sf"/>
</dbReference>
<feature type="binding site" evidence="6">
    <location>
        <position position="504"/>
    </location>
    <ligand>
        <name>Ca(2+)</name>
        <dbReference type="ChEBI" id="CHEBI:29108"/>
    </ligand>
</feature>
<feature type="active site" description="Proton donor" evidence="5">
    <location>
        <position position="149"/>
    </location>
</feature>
<keyword evidence="8" id="KW-0732">Signal</keyword>
<dbReference type="PANTHER" id="PTHR45679:SF5">
    <property type="entry name" value="ER DEGRADATION-ENHANCING ALPHA-MANNOSIDASE-LIKE PROTEIN 1"/>
    <property type="match status" value="1"/>
</dbReference>
<dbReference type="SUPFAM" id="SSF48225">
    <property type="entry name" value="Seven-hairpin glycosidases"/>
    <property type="match status" value="1"/>
</dbReference>
<dbReference type="Proteomes" id="UP000769528">
    <property type="component" value="Unassembled WGS sequence"/>
</dbReference>
<dbReference type="EC" id="3.2.1.-" evidence="7"/>
<sequence>MLIISLYGIFFLLISLCLASFPELKIPNGNNFIEIDKQQIRESSFTKSHLESLRNQTRELFNHGWNSYMDHAFPADEILPITCEKYERVPDINDINRNDVLGNYSVTFLDTITTFAIMNDIESFENSIKIVKNEFKQNFNIDSTVQVFETTIRALGSLLSAHLFAEDKFKFKWYDGFLLNMALDLGERLLLAFDTPSGIPIPRINLQNDLETNLKIRNLPPQDLIQETCSAGAGSPILEFTLLSILTNDSRFEKASRKAFFQIWSKRSKLDLIPMTLDPHKNQWLDSVTGIGASIDSFYEYALKGSILFQDDELFKVWQKSYISLKTHSKLDWFFTNVHFESGSLMTTWIDSLGAFFPGLLVLGGELKDAIKSHQPFIKLWNKYGGIPERWDFIDYRDISLCSKEIEPVTLEWYPLRPEFIESTYYLYRATKDPLYLRIGEQILKDYQQVFKVDCGFTGYHDIRIDKFQNRMESFVLSETLMYLYLLFDESNSLNHEQNFIFSTEGHPLWIPKDKLSKYRLQTSNNDMNKSLTTHTMDKRYGITDFNLDHKRFGSNLLNNLNGSMIQYIKKIFDKFHFNDEDENNKILEYQKMIHRIILLNHGIELYSIDEEFKYCERYDITDNLFHSKLLESKDFYELDSKYWEQRSTSKTFLETSLEFYWNFVNPNSQCLKESNNSMVEFIIGNINKVKDMNIEYMKRKKSQIQNYDIWIHNINGLKLKFEVLKPGEIDSNNQLITLDFVEYYLNQIDYQLQGQCNSSDESLSNSILRLKVINGIELIDSIAYIAPENIDTDLFKNGILNISEDGFLVIDNFIIINIKLWEF</sequence>
<reference evidence="9" key="2">
    <citation type="submission" date="2021-01" db="EMBL/GenBank/DDBJ databases">
        <authorList>
            <person name="Schikora-Tamarit M.A."/>
        </authorList>
    </citation>
    <scope>NUCLEOTIDE SEQUENCE</scope>
    <source>
        <strain evidence="9">CBS6341</strain>
    </source>
</reference>
<feature type="chain" id="PRO_5040207452" description="alpha-1,2-Mannosidase" evidence="8">
    <location>
        <begin position="20"/>
        <end position="824"/>
    </location>
</feature>
<dbReference type="GO" id="GO:0044322">
    <property type="term" value="C:endoplasmic reticulum quality control compartment"/>
    <property type="evidence" value="ECO:0007669"/>
    <property type="project" value="GOC"/>
</dbReference>